<dbReference type="HAMAP" id="MF_00974">
    <property type="entry name" value="DNA_primase_DnaG"/>
    <property type="match status" value="1"/>
</dbReference>
<comment type="subunit">
    <text evidence="3">Monomer. Interacts with DnaB.</text>
</comment>
<comment type="function">
    <text evidence="3 4">RNA polymerase that catalyzes the synthesis of short RNA molecules used as primers for DNA polymerase during DNA replication.</text>
</comment>
<dbReference type="CDD" id="cd03364">
    <property type="entry name" value="TOPRIM_DnaG_primases"/>
    <property type="match status" value="1"/>
</dbReference>
<gene>
    <name evidence="3 7" type="primary">dnaG</name>
    <name evidence="7" type="ORF">KVH43_10105</name>
</gene>
<reference evidence="7" key="1">
    <citation type="submission" date="2021-07" db="EMBL/GenBank/DDBJ databases">
        <title>Complete genome sequence of Crassaminicella sp. 143-21, isolated from a deep-sea hydrothermal vent.</title>
        <authorList>
            <person name="Li X."/>
        </authorList>
    </citation>
    <scope>NUCLEOTIDE SEQUENCE</scope>
    <source>
        <strain evidence="7">143-21</strain>
    </source>
</reference>
<keyword evidence="3 4" id="KW-0235">DNA replication</keyword>
<dbReference type="Pfam" id="PF08275">
    <property type="entry name" value="DNAG_N"/>
    <property type="match status" value="1"/>
</dbReference>
<dbReference type="NCBIfam" id="TIGR01391">
    <property type="entry name" value="dnaG"/>
    <property type="match status" value="1"/>
</dbReference>
<keyword evidence="3 4" id="KW-0548">Nucleotidyltransferase</keyword>
<dbReference type="PANTHER" id="PTHR30313">
    <property type="entry name" value="DNA PRIMASE"/>
    <property type="match status" value="1"/>
</dbReference>
<dbReference type="RefSeq" id="WP_218282412.1">
    <property type="nucleotide sequence ID" value="NZ_CP078093.1"/>
</dbReference>
<dbReference type="InterPro" id="IPR006171">
    <property type="entry name" value="TOPRIM_dom"/>
</dbReference>
<dbReference type="SMART" id="SM00400">
    <property type="entry name" value="ZnF_CHCC"/>
    <property type="match status" value="1"/>
</dbReference>
<dbReference type="InterPro" id="IPR034151">
    <property type="entry name" value="TOPRIM_DnaG_bac"/>
</dbReference>
<dbReference type="Pfam" id="PF00772">
    <property type="entry name" value="DnaB"/>
    <property type="match status" value="1"/>
</dbReference>
<dbReference type="PANTHER" id="PTHR30313:SF2">
    <property type="entry name" value="DNA PRIMASE"/>
    <property type="match status" value="1"/>
</dbReference>
<evidence type="ECO:0000313" key="8">
    <source>
        <dbReference type="Proteomes" id="UP000886818"/>
    </source>
</evidence>
<dbReference type="Pfam" id="PF10410">
    <property type="entry name" value="DnaB_bind"/>
    <property type="match status" value="1"/>
</dbReference>
<keyword evidence="3 4" id="KW-0639">Primosome</keyword>
<evidence type="ECO:0000256" key="4">
    <source>
        <dbReference type="PIRNR" id="PIRNR002811"/>
    </source>
</evidence>
<keyword evidence="8" id="KW-1185">Reference proteome</keyword>
<dbReference type="InterPro" id="IPR013264">
    <property type="entry name" value="DNAG_N"/>
</dbReference>
<evidence type="ECO:0000256" key="5">
    <source>
        <dbReference type="SAM" id="Coils"/>
    </source>
</evidence>
<evidence type="ECO:0000256" key="1">
    <source>
        <dbReference type="ARBA" id="ARBA00022842"/>
    </source>
</evidence>
<evidence type="ECO:0000256" key="3">
    <source>
        <dbReference type="HAMAP-Rule" id="MF_00974"/>
    </source>
</evidence>
<keyword evidence="3" id="KW-0863">Zinc-finger</keyword>
<dbReference type="Pfam" id="PF01807">
    <property type="entry name" value="Zn_ribbon_DnaG"/>
    <property type="match status" value="1"/>
</dbReference>
<comment type="domain">
    <text evidence="3">Contains an N-terminal zinc-binding domain, a central core domain that contains the primase activity, and a C-terminal DnaB-binding domain.</text>
</comment>
<dbReference type="InterPro" id="IPR006295">
    <property type="entry name" value="DNA_primase_DnaG"/>
</dbReference>
<evidence type="ECO:0000259" key="6">
    <source>
        <dbReference type="PROSITE" id="PS50880"/>
    </source>
</evidence>
<feature type="coiled-coil region" evidence="5">
    <location>
        <begin position="568"/>
        <end position="616"/>
    </location>
</feature>
<dbReference type="InterPro" id="IPR007693">
    <property type="entry name" value="DNA_helicase_DnaB-like_N"/>
</dbReference>
<comment type="similarity">
    <text evidence="3 4">Belongs to the DnaG primase family.</text>
</comment>
<dbReference type="InterPro" id="IPR002694">
    <property type="entry name" value="Znf_CHC2"/>
</dbReference>
<keyword evidence="2 3" id="KW-0238">DNA-binding</keyword>
<protein>
    <recommendedName>
        <fullName evidence="3 4">DNA primase</fullName>
        <ecNumber evidence="3">2.7.7.101</ecNumber>
    </recommendedName>
</protein>
<evidence type="ECO:0000256" key="2">
    <source>
        <dbReference type="ARBA" id="ARBA00023125"/>
    </source>
</evidence>
<keyword evidence="3 4" id="KW-0479">Metal-binding</keyword>
<dbReference type="InterPro" id="IPR019475">
    <property type="entry name" value="DNA_primase_DnaB-bd"/>
</dbReference>
<keyword evidence="5" id="KW-0175">Coiled coil</keyword>
<proteinExistence type="inferred from homology"/>
<dbReference type="Pfam" id="PF13155">
    <property type="entry name" value="Toprim_2"/>
    <property type="match status" value="1"/>
</dbReference>
<accession>A0ABX8R9J6</accession>
<keyword evidence="3 4" id="KW-0862">Zinc</keyword>
<dbReference type="InterPro" id="IPR050219">
    <property type="entry name" value="DnaG_primase"/>
</dbReference>
<dbReference type="SMART" id="SM00493">
    <property type="entry name" value="TOPRIM"/>
    <property type="match status" value="1"/>
</dbReference>
<feature type="zinc finger region" description="CHC2-type" evidence="3">
    <location>
        <begin position="40"/>
        <end position="64"/>
    </location>
</feature>
<dbReference type="PROSITE" id="PS50880">
    <property type="entry name" value="TOPRIM"/>
    <property type="match status" value="1"/>
</dbReference>
<keyword evidence="3 4" id="KW-0804">Transcription</keyword>
<dbReference type="EMBL" id="CP078093">
    <property type="protein sequence ID" value="QXM05714.1"/>
    <property type="molecule type" value="Genomic_DNA"/>
</dbReference>
<keyword evidence="3 4" id="KW-0808">Transferase</keyword>
<comment type="catalytic activity">
    <reaction evidence="3">
        <text>ssDNA + n NTP = ssDNA/pppN(pN)n-1 hybrid + (n-1) diphosphate.</text>
        <dbReference type="EC" id="2.7.7.101"/>
    </reaction>
</comment>
<evidence type="ECO:0000313" key="7">
    <source>
        <dbReference type="EMBL" id="QXM05714.1"/>
    </source>
</evidence>
<sequence>MGIVFDEGLIDEIKSQNDIIDVVSKYVQLKKAGQNYKGLCPFHNEKTPSFIVSAEKQFYHCFGCGESGDVISFIMKLENLDFIDALRLLGEWVGINIDEISTSKKEKEEIYRKNNIYQINREAAFYYYKNLVKEANKGLNYLFERGLSIKTIKKFGLGYAKDAWEALNNYLLSKGYDQESIFKAGLVLERKKRNGYYDRFRNRVMFPIINTTGKVIGFGGRVIDNNEPKYLNSPETIAFNKGNNLFGLNLAKNEVIKMKQIIVVEGYMDVIGLYERGIKNVVASLGTALTKNQANLLKRYADEVIIAYDADTAGQAATLRGLDILREVGCRVRVVRLSEGKDPDEFVRKKGKEAFLKEVENALSLIDYKIVLSKEENDLTNPEGKVKFVKSLTQILKQLKSPVEIDAYIKKIAQESQISPEAIKAEIYGNNRYNNKASEKKDILHINKYRSKHDRYTNKYSIQPLKPIQKIGYIEAERSLLKLIITNKDCFQKVKDQLSYEDFLDEINADIAKLVYELYENNESIDLEYMINQLSIEAVSILHKIKHSIVPNENIDKALEDYIKTIHKHKMIQRKIHIEEELKKLERIGNKSKDQIVRIRELCIDYEKLLKELKNL</sequence>
<dbReference type="InterPro" id="IPR030846">
    <property type="entry name" value="DnaG_bac"/>
</dbReference>
<organism evidence="7 8">
    <name type="scientific">Crassaminicella indica</name>
    <dbReference type="NCBI Taxonomy" id="2855394"/>
    <lineage>
        <taxon>Bacteria</taxon>
        <taxon>Bacillati</taxon>
        <taxon>Bacillota</taxon>
        <taxon>Clostridia</taxon>
        <taxon>Eubacteriales</taxon>
        <taxon>Clostridiaceae</taxon>
        <taxon>Crassaminicella</taxon>
    </lineage>
</organism>
<name>A0ABX8R9J6_9CLOT</name>
<feature type="domain" description="Toprim" evidence="6">
    <location>
        <begin position="259"/>
        <end position="340"/>
    </location>
</feature>
<keyword evidence="3 4" id="KW-0240">DNA-directed RNA polymerase</keyword>
<comment type="cofactor">
    <cofactor evidence="3 4">
        <name>Zn(2+)</name>
        <dbReference type="ChEBI" id="CHEBI:29105"/>
    </cofactor>
    <text evidence="3 4">Binds 1 zinc ion per monomer.</text>
</comment>
<dbReference type="EC" id="2.7.7.101" evidence="3"/>
<dbReference type="PIRSF" id="PIRSF002811">
    <property type="entry name" value="DnaG"/>
    <property type="match status" value="1"/>
</dbReference>
<keyword evidence="1" id="KW-0460">Magnesium</keyword>
<dbReference type="Proteomes" id="UP000886818">
    <property type="component" value="Chromosome"/>
</dbReference>